<proteinExistence type="predicted"/>
<protein>
    <submittedName>
        <fullName evidence="2">Uncharacterized protein</fullName>
    </submittedName>
</protein>
<feature type="compositionally biased region" description="Polar residues" evidence="1">
    <location>
        <begin position="86"/>
        <end position="98"/>
    </location>
</feature>
<dbReference type="EMBL" id="BPLR01016709">
    <property type="protein sequence ID" value="GIY85895.1"/>
    <property type="molecule type" value="Genomic_DNA"/>
</dbReference>
<organism evidence="2 3">
    <name type="scientific">Caerostris extrusa</name>
    <name type="common">Bark spider</name>
    <name type="synonym">Caerostris bankana</name>
    <dbReference type="NCBI Taxonomy" id="172846"/>
    <lineage>
        <taxon>Eukaryota</taxon>
        <taxon>Metazoa</taxon>
        <taxon>Ecdysozoa</taxon>
        <taxon>Arthropoda</taxon>
        <taxon>Chelicerata</taxon>
        <taxon>Arachnida</taxon>
        <taxon>Araneae</taxon>
        <taxon>Araneomorphae</taxon>
        <taxon>Entelegynae</taxon>
        <taxon>Araneoidea</taxon>
        <taxon>Araneidae</taxon>
        <taxon>Caerostris</taxon>
    </lineage>
</organism>
<evidence type="ECO:0000313" key="2">
    <source>
        <dbReference type="EMBL" id="GIY85895.1"/>
    </source>
</evidence>
<keyword evidence="3" id="KW-1185">Reference proteome</keyword>
<dbReference type="AlphaFoldDB" id="A0AAV4WVE6"/>
<name>A0AAV4WVE6_CAEEX</name>
<reference evidence="2 3" key="1">
    <citation type="submission" date="2021-06" db="EMBL/GenBank/DDBJ databases">
        <title>Caerostris extrusa draft genome.</title>
        <authorList>
            <person name="Kono N."/>
            <person name="Arakawa K."/>
        </authorList>
    </citation>
    <scope>NUCLEOTIDE SEQUENCE [LARGE SCALE GENOMIC DNA]</scope>
</reference>
<evidence type="ECO:0000313" key="3">
    <source>
        <dbReference type="Proteomes" id="UP001054945"/>
    </source>
</evidence>
<gene>
    <name evidence="2" type="ORF">CEXT_36711</name>
</gene>
<accession>A0AAV4WVE6</accession>
<comment type="caution">
    <text evidence="2">The sequence shown here is derived from an EMBL/GenBank/DDBJ whole genome shotgun (WGS) entry which is preliminary data.</text>
</comment>
<sequence>MKIIENFKIGNNNEKKARIGQNGKIHKLNKADCSAKVKLHSHTAKHGEKNNITLTAETHGFPLPAKTGERTFPSTVWDSRSITSEAHNRSGTESTWNFGSPDPGVGFDGRWGRNWETKTPSTLCFEMT</sequence>
<feature type="region of interest" description="Disordered" evidence="1">
    <location>
        <begin position="86"/>
        <end position="112"/>
    </location>
</feature>
<dbReference type="Proteomes" id="UP001054945">
    <property type="component" value="Unassembled WGS sequence"/>
</dbReference>
<evidence type="ECO:0000256" key="1">
    <source>
        <dbReference type="SAM" id="MobiDB-lite"/>
    </source>
</evidence>